<dbReference type="PIRSF" id="PIRSF016134">
    <property type="entry name" value="UCP016134"/>
    <property type="match status" value="1"/>
</dbReference>
<feature type="domain" description="ASCH" evidence="1">
    <location>
        <begin position="7"/>
        <end position="116"/>
    </location>
</feature>
<dbReference type="Gene3D" id="2.30.130.30">
    <property type="entry name" value="Hypothetical protein"/>
    <property type="match status" value="1"/>
</dbReference>
<organism evidence="2 3">
    <name type="scientific">Lactiplantibacillus pentosus DSM 20314</name>
    <dbReference type="NCBI Taxonomy" id="1423791"/>
    <lineage>
        <taxon>Bacteria</taxon>
        <taxon>Bacillati</taxon>
        <taxon>Bacillota</taxon>
        <taxon>Bacilli</taxon>
        <taxon>Lactobacillales</taxon>
        <taxon>Lactobacillaceae</taxon>
        <taxon>Lactiplantibacillus</taxon>
    </lineage>
</organism>
<comment type="caution">
    <text evidence="2">The sequence shown here is derived from an EMBL/GenBank/DDBJ whole genome shotgun (WGS) entry which is preliminary data.</text>
</comment>
<name>A0A837RAM8_LACPE</name>
<evidence type="ECO:0000259" key="1">
    <source>
        <dbReference type="SMART" id="SM01022"/>
    </source>
</evidence>
<evidence type="ECO:0000313" key="3">
    <source>
        <dbReference type="Proteomes" id="UP000051020"/>
    </source>
</evidence>
<sequence length="117" mass="12993">MIFMSTMQLQHSQWQLVQAGTKTVEIRLNDPKRQALQVGDAICFLDLETGQSVRTMLVAKRTYASFADLLTNYTAVEVGSAPHTSVAQMVADMLTIYSAEQVRQWGGVSLTIKRLVS</sequence>
<evidence type="ECO:0000313" key="2">
    <source>
        <dbReference type="EMBL" id="KRK24149.1"/>
    </source>
</evidence>
<dbReference type="Proteomes" id="UP000051020">
    <property type="component" value="Unassembled WGS sequence"/>
</dbReference>
<protein>
    <recommendedName>
        <fullName evidence="1">ASCH domain-containing protein</fullName>
    </recommendedName>
</protein>
<accession>A0A837RAM8</accession>
<dbReference type="InterPro" id="IPR016645">
    <property type="entry name" value="UCP016134"/>
</dbReference>
<dbReference type="SUPFAM" id="SSF88697">
    <property type="entry name" value="PUA domain-like"/>
    <property type="match status" value="1"/>
</dbReference>
<gene>
    <name evidence="2" type="ORF">FD24_GL000516</name>
</gene>
<dbReference type="Pfam" id="PF04266">
    <property type="entry name" value="ASCH"/>
    <property type="match status" value="1"/>
</dbReference>
<reference evidence="2 3" key="1">
    <citation type="journal article" date="2015" name="Genome Announc.">
        <title>Expanding the biotechnology potential of lactobacilli through comparative genomics of 213 strains and associated genera.</title>
        <authorList>
            <person name="Sun Z."/>
            <person name="Harris H.M."/>
            <person name="McCann A."/>
            <person name="Guo C."/>
            <person name="Argimon S."/>
            <person name="Zhang W."/>
            <person name="Yang X."/>
            <person name="Jeffery I.B."/>
            <person name="Cooney J.C."/>
            <person name="Kagawa T.F."/>
            <person name="Liu W."/>
            <person name="Song Y."/>
            <person name="Salvetti E."/>
            <person name="Wrobel A."/>
            <person name="Rasinkangas P."/>
            <person name="Parkhill J."/>
            <person name="Rea M.C."/>
            <person name="O'Sullivan O."/>
            <person name="Ritari J."/>
            <person name="Douillard F.P."/>
            <person name="Paul Ross R."/>
            <person name="Yang R."/>
            <person name="Briner A.E."/>
            <person name="Felis G.E."/>
            <person name="de Vos W.M."/>
            <person name="Barrangou R."/>
            <person name="Klaenhammer T.R."/>
            <person name="Caufield P.W."/>
            <person name="Cui Y."/>
            <person name="Zhang H."/>
            <person name="O'Toole P.W."/>
        </authorList>
    </citation>
    <scope>NUCLEOTIDE SEQUENCE [LARGE SCALE GENOMIC DNA]</scope>
    <source>
        <strain evidence="2 3">DSM 20314</strain>
    </source>
</reference>
<proteinExistence type="predicted"/>
<dbReference type="InterPro" id="IPR007374">
    <property type="entry name" value="ASCH_domain"/>
</dbReference>
<dbReference type="InterPro" id="IPR015947">
    <property type="entry name" value="PUA-like_sf"/>
</dbReference>
<dbReference type="CDD" id="cd06555">
    <property type="entry name" value="ASCH_PF0470_like"/>
    <property type="match status" value="1"/>
</dbReference>
<dbReference type="EMBL" id="AZCU01000011">
    <property type="protein sequence ID" value="KRK24149.1"/>
    <property type="molecule type" value="Genomic_DNA"/>
</dbReference>
<dbReference type="SMART" id="SM01022">
    <property type="entry name" value="ASCH"/>
    <property type="match status" value="1"/>
</dbReference>
<dbReference type="AlphaFoldDB" id="A0A837RAM8"/>